<dbReference type="EMBL" id="JARKIE010000175">
    <property type="protein sequence ID" value="KAJ7671157.1"/>
    <property type="molecule type" value="Genomic_DNA"/>
</dbReference>
<protein>
    <recommendedName>
        <fullName evidence="3">RNase H type-1 domain-containing protein</fullName>
    </recommendedName>
</protein>
<dbReference type="SUPFAM" id="SSF53098">
    <property type="entry name" value="Ribonuclease H-like"/>
    <property type="match status" value="1"/>
</dbReference>
<organism evidence="1 2">
    <name type="scientific">Mycena rosella</name>
    <name type="common">Pink bonnet</name>
    <name type="synonym">Agaricus rosellus</name>
    <dbReference type="NCBI Taxonomy" id="1033263"/>
    <lineage>
        <taxon>Eukaryota</taxon>
        <taxon>Fungi</taxon>
        <taxon>Dikarya</taxon>
        <taxon>Basidiomycota</taxon>
        <taxon>Agaricomycotina</taxon>
        <taxon>Agaricomycetes</taxon>
        <taxon>Agaricomycetidae</taxon>
        <taxon>Agaricales</taxon>
        <taxon>Marasmiineae</taxon>
        <taxon>Mycenaceae</taxon>
        <taxon>Mycena</taxon>
    </lineage>
</organism>
<dbReference type="Proteomes" id="UP001221757">
    <property type="component" value="Unassembled WGS sequence"/>
</dbReference>
<name>A0AAD7CZJ5_MYCRO</name>
<evidence type="ECO:0000313" key="2">
    <source>
        <dbReference type="Proteomes" id="UP001221757"/>
    </source>
</evidence>
<dbReference type="InterPro" id="IPR012337">
    <property type="entry name" value="RNaseH-like_sf"/>
</dbReference>
<sequence length="345" mass="37466">MPEGRAQACNPLLWGHVTCGGALVTGSGEQRGHGGLLDHITAADLMQEGIPAVAMSSTSENPDQLLKLLVPHFHRSQIHHLFHAFPIFKNEFETIDLQRVFELLPSGLLTANIARTKEEAKVRAERIAAKGGMCIWTDGSGFKGGVSTAAVVQDTSLSGAVDWVFIHWVPAHIGIEGNKAVNARAKEAAQGATTPLSTPNCLLEGVLPLSRAAAIVAGAHAFCMRWHAEWSQSPRHHGLAPRLFDNPKPSSATARMLNTYLYRFHLAPSLDCPLCLVPETVSHFLPLCPRFRHQCLSLIMRLGTACLSLHRLLAAKTDHGPVLTYARNTDCLPRTTWAPRGPHAL</sequence>
<gene>
    <name evidence="1" type="ORF">B0H17DRAFT_1141597</name>
</gene>
<reference evidence="1" key="1">
    <citation type="submission" date="2023-03" db="EMBL/GenBank/DDBJ databases">
        <title>Massive genome expansion in bonnet fungi (Mycena s.s.) driven by repeated elements and novel gene families across ecological guilds.</title>
        <authorList>
            <consortium name="Lawrence Berkeley National Laboratory"/>
            <person name="Harder C.B."/>
            <person name="Miyauchi S."/>
            <person name="Viragh M."/>
            <person name="Kuo A."/>
            <person name="Thoen E."/>
            <person name="Andreopoulos B."/>
            <person name="Lu D."/>
            <person name="Skrede I."/>
            <person name="Drula E."/>
            <person name="Henrissat B."/>
            <person name="Morin E."/>
            <person name="Kohler A."/>
            <person name="Barry K."/>
            <person name="LaButti K."/>
            <person name="Morin E."/>
            <person name="Salamov A."/>
            <person name="Lipzen A."/>
            <person name="Mereny Z."/>
            <person name="Hegedus B."/>
            <person name="Baldrian P."/>
            <person name="Stursova M."/>
            <person name="Weitz H."/>
            <person name="Taylor A."/>
            <person name="Grigoriev I.V."/>
            <person name="Nagy L.G."/>
            <person name="Martin F."/>
            <person name="Kauserud H."/>
        </authorList>
    </citation>
    <scope>NUCLEOTIDE SEQUENCE</scope>
    <source>
        <strain evidence="1">CBHHK067</strain>
    </source>
</reference>
<proteinExistence type="predicted"/>
<evidence type="ECO:0008006" key="3">
    <source>
        <dbReference type="Google" id="ProtNLM"/>
    </source>
</evidence>
<accession>A0AAD7CZJ5</accession>
<dbReference type="AlphaFoldDB" id="A0AAD7CZJ5"/>
<keyword evidence="2" id="KW-1185">Reference proteome</keyword>
<evidence type="ECO:0000313" key="1">
    <source>
        <dbReference type="EMBL" id="KAJ7671157.1"/>
    </source>
</evidence>
<comment type="caution">
    <text evidence="1">The sequence shown here is derived from an EMBL/GenBank/DDBJ whole genome shotgun (WGS) entry which is preliminary data.</text>
</comment>